<dbReference type="InterPro" id="IPR043137">
    <property type="entry name" value="GGT_ssub_C"/>
</dbReference>
<protein>
    <submittedName>
        <fullName evidence="1">Gamma-glutamyltranspeptidase</fullName>
    </submittedName>
</protein>
<dbReference type="AlphaFoldDB" id="A0A0K0XXW1"/>
<gene>
    <name evidence="1" type="ORF">WM2015_2176</name>
</gene>
<dbReference type="Gene3D" id="1.10.246.130">
    <property type="match status" value="1"/>
</dbReference>
<dbReference type="Pfam" id="PF01019">
    <property type="entry name" value="G_glu_transpept"/>
    <property type="match status" value="1"/>
</dbReference>
<evidence type="ECO:0000313" key="1">
    <source>
        <dbReference type="EMBL" id="AKS42539.1"/>
    </source>
</evidence>
<proteinExistence type="predicted"/>
<dbReference type="PANTHER" id="PTHR43881">
    <property type="entry name" value="GAMMA-GLUTAMYLTRANSPEPTIDASE (AFU_ORTHOLOGUE AFUA_4G13580)"/>
    <property type="match status" value="1"/>
</dbReference>
<accession>A0A0K0XXW1</accession>
<dbReference type="SUPFAM" id="SSF56235">
    <property type="entry name" value="N-terminal nucleophile aminohydrolases (Ntn hydrolases)"/>
    <property type="match status" value="1"/>
</dbReference>
<dbReference type="Proteomes" id="UP000066624">
    <property type="component" value="Chromosome"/>
</dbReference>
<dbReference type="InterPro" id="IPR052896">
    <property type="entry name" value="GGT-like_enzyme"/>
</dbReference>
<reference evidence="2" key="1">
    <citation type="submission" date="2015-07" db="EMBL/GenBank/DDBJ databases">
        <authorList>
            <person name="Kim K.M."/>
        </authorList>
    </citation>
    <scope>NUCLEOTIDE SEQUENCE [LARGE SCALE GENOMIC DNA]</scope>
    <source>
        <strain evidence="2">KCTC 42284</strain>
    </source>
</reference>
<dbReference type="PANTHER" id="PTHR43881:SF1">
    <property type="entry name" value="GAMMA-GLUTAMYLTRANSPEPTIDASE (AFU_ORTHOLOGUE AFUA_4G13580)"/>
    <property type="match status" value="1"/>
</dbReference>
<sequence>MLASNARLVLVLALIALALAPGVSESQETHRPVLLGKHWVAVTGKPQGATAGAMMFQQGGNAVDAAAAMLAATATMWDVLGWGGETQALIYNPNTGEVLGINALGVAPTGATPEFFLDQGMLYPPEFGPLAATTPGTPGGLMVMVAEYGRLSLAQVLAPSIQLAEGYPIEASQSANIERRREILEQWPSSTRVFLPHHDPENPEQRAAPAPGEIFRQPELKATLERLVAAESEALANGASRKEAIYAAYELFYRGAIAEEIVTATREAGGLFTERDLAEWEVIIEEPITTNYRGIDVYKLTSWTQGPVLLQALNILEGFDLQAMGYNSTRYVHTLYQAMSLAFADRDFYYGDPYTAPAEPIEGLLSKDYAAQRRQLISFDGLIENLRPGDPYPFQGETNPFTELLEAWTPEPPEADAEGIGGFQQAMQMSHREGFLAGTTSIQAADAEGWVVSVTPSGGWIPAFIAGETGIGLSQRMQSFVLDERLNPYNVVAPGKRPRVTLTPSLALRDGEPLMAFSVQGGDSQDQNLLQFFLNMVEWGMTVQQAADGRGHIQSFNMQSSFGAHQAELNKIQVPPLVSAYTRDQLAAMGYDVEAVERVYNPTTAIWFDREHGAMHGAASDYGDDYGIAW</sequence>
<dbReference type="PRINTS" id="PR01210">
    <property type="entry name" value="GGTRANSPTASE"/>
</dbReference>
<organism evidence="1 2">
    <name type="scientific">Wenzhouxiangella marina</name>
    <dbReference type="NCBI Taxonomy" id="1579979"/>
    <lineage>
        <taxon>Bacteria</taxon>
        <taxon>Pseudomonadati</taxon>
        <taxon>Pseudomonadota</taxon>
        <taxon>Gammaproteobacteria</taxon>
        <taxon>Chromatiales</taxon>
        <taxon>Wenzhouxiangellaceae</taxon>
        <taxon>Wenzhouxiangella</taxon>
    </lineage>
</organism>
<dbReference type="InterPro" id="IPR043138">
    <property type="entry name" value="GGT_lsub"/>
</dbReference>
<keyword evidence="2" id="KW-1185">Reference proteome</keyword>
<dbReference type="EMBL" id="CP012154">
    <property type="protein sequence ID" value="AKS42539.1"/>
    <property type="molecule type" value="Genomic_DNA"/>
</dbReference>
<dbReference type="OrthoDB" id="5297205at2"/>
<dbReference type="KEGG" id="wma:WM2015_2176"/>
<dbReference type="STRING" id="1579979.WM2015_2176"/>
<name>A0A0K0XXW1_9GAMM</name>
<dbReference type="RefSeq" id="WP_049726092.1">
    <property type="nucleotide sequence ID" value="NZ_CP012154.1"/>
</dbReference>
<dbReference type="PATRIC" id="fig|1579979.3.peg.2223"/>
<evidence type="ECO:0000313" key="2">
    <source>
        <dbReference type="Proteomes" id="UP000066624"/>
    </source>
</evidence>
<dbReference type="Gene3D" id="3.60.20.40">
    <property type="match status" value="1"/>
</dbReference>
<dbReference type="InterPro" id="IPR029055">
    <property type="entry name" value="Ntn_hydrolases_N"/>
</dbReference>